<sequence>MLGTNEVRFLKVEFCLITGLRFRVVPDTSRYVNEDNGLHHRYFGGKDEISSVDLRDVLRLGEFQQAYDCVKLCLIYMLNWILIRLDERLKISVWQIQLVDDLDAFDAFPWGAHVYSHSIYSFKHALDGGRERFQRRQQANVAHKHMQETYNIYGLSYAILMSVMTNLVPTSMERDEPYFIEFTVDIPDRDSVGCTSVVPSDTDGSEAEFCDGRPQMHTEGS</sequence>
<evidence type="ECO:0000259" key="1">
    <source>
        <dbReference type="Pfam" id="PF09331"/>
    </source>
</evidence>
<accession>A0AAE0CPV2</accession>
<dbReference type="PANTHER" id="PTHR48449:SF1">
    <property type="entry name" value="DUF1985 DOMAIN-CONTAINING PROTEIN"/>
    <property type="match status" value="1"/>
</dbReference>
<name>A0AAE0CPV2_9ROSI</name>
<dbReference type="AlphaFoldDB" id="A0AAE0CPV2"/>
<dbReference type="EMBL" id="JANJYI010000002">
    <property type="protein sequence ID" value="KAK2658498.1"/>
    <property type="molecule type" value="Genomic_DNA"/>
</dbReference>
<evidence type="ECO:0000313" key="2">
    <source>
        <dbReference type="EMBL" id="KAK2658498.1"/>
    </source>
</evidence>
<reference evidence="2" key="1">
    <citation type="journal article" date="2023" name="Plant J.">
        <title>Genome sequences and population genomics provide insights into the demographic history, inbreeding, and mutation load of two 'living fossil' tree species of Dipteronia.</title>
        <authorList>
            <person name="Feng Y."/>
            <person name="Comes H.P."/>
            <person name="Chen J."/>
            <person name="Zhu S."/>
            <person name="Lu R."/>
            <person name="Zhang X."/>
            <person name="Li P."/>
            <person name="Qiu J."/>
            <person name="Olsen K.M."/>
            <person name="Qiu Y."/>
        </authorList>
    </citation>
    <scope>NUCLEOTIDE SEQUENCE</scope>
    <source>
        <strain evidence="2">KIB01</strain>
    </source>
</reference>
<proteinExistence type="predicted"/>
<evidence type="ECO:0000313" key="3">
    <source>
        <dbReference type="Proteomes" id="UP001280121"/>
    </source>
</evidence>
<dbReference type="InterPro" id="IPR015410">
    <property type="entry name" value="DUF1985"/>
</dbReference>
<gene>
    <name evidence="2" type="ORF">Ddye_005031</name>
</gene>
<keyword evidence="3" id="KW-1185">Reference proteome</keyword>
<protein>
    <recommendedName>
        <fullName evidence="1">DUF1985 domain-containing protein</fullName>
    </recommendedName>
</protein>
<dbReference type="PANTHER" id="PTHR48449">
    <property type="entry name" value="DUF1985 DOMAIN-CONTAINING PROTEIN"/>
    <property type="match status" value="1"/>
</dbReference>
<dbReference type="Pfam" id="PF09331">
    <property type="entry name" value="DUF1985"/>
    <property type="match status" value="1"/>
</dbReference>
<dbReference type="Proteomes" id="UP001280121">
    <property type="component" value="Unassembled WGS sequence"/>
</dbReference>
<comment type="caution">
    <text evidence="2">The sequence shown here is derived from an EMBL/GenBank/DDBJ whole genome shotgun (WGS) entry which is preliminary data.</text>
</comment>
<feature type="domain" description="DUF1985" evidence="1">
    <location>
        <begin position="5"/>
        <end position="116"/>
    </location>
</feature>
<organism evidence="2 3">
    <name type="scientific">Dipteronia dyeriana</name>
    <dbReference type="NCBI Taxonomy" id="168575"/>
    <lineage>
        <taxon>Eukaryota</taxon>
        <taxon>Viridiplantae</taxon>
        <taxon>Streptophyta</taxon>
        <taxon>Embryophyta</taxon>
        <taxon>Tracheophyta</taxon>
        <taxon>Spermatophyta</taxon>
        <taxon>Magnoliopsida</taxon>
        <taxon>eudicotyledons</taxon>
        <taxon>Gunneridae</taxon>
        <taxon>Pentapetalae</taxon>
        <taxon>rosids</taxon>
        <taxon>malvids</taxon>
        <taxon>Sapindales</taxon>
        <taxon>Sapindaceae</taxon>
        <taxon>Hippocastanoideae</taxon>
        <taxon>Acereae</taxon>
        <taxon>Dipteronia</taxon>
    </lineage>
</organism>